<reference evidence="3 4" key="1">
    <citation type="submission" date="2024-06" db="EMBL/GenBank/DDBJ databases">
        <title>The Natural Products Discovery Center: Release of the First 8490 Sequenced Strains for Exploring Actinobacteria Biosynthetic Diversity.</title>
        <authorList>
            <person name="Kalkreuter E."/>
            <person name="Kautsar S.A."/>
            <person name="Yang D."/>
            <person name="Bader C.D."/>
            <person name="Teijaro C.N."/>
            <person name="Fluegel L."/>
            <person name="Davis C.M."/>
            <person name="Simpson J.R."/>
            <person name="Lauterbach L."/>
            <person name="Steele A.D."/>
            <person name="Gui C."/>
            <person name="Meng S."/>
            <person name="Li G."/>
            <person name="Viehrig K."/>
            <person name="Ye F."/>
            <person name="Su P."/>
            <person name="Kiefer A.F."/>
            <person name="Nichols A."/>
            <person name="Cepeda A.J."/>
            <person name="Yan W."/>
            <person name="Fan B."/>
            <person name="Jiang Y."/>
            <person name="Adhikari A."/>
            <person name="Zheng C.-J."/>
            <person name="Schuster L."/>
            <person name="Cowan T.M."/>
            <person name="Smanski M.J."/>
            <person name="Chevrette M.G."/>
            <person name="De Carvalho L.P.S."/>
            <person name="Shen B."/>
        </authorList>
    </citation>
    <scope>NUCLEOTIDE SEQUENCE [LARGE SCALE GENOMIC DNA]</scope>
    <source>
        <strain evidence="3 4">NPDC047833</strain>
    </source>
</reference>
<gene>
    <name evidence="3" type="ORF">AB0887_00630</name>
</gene>
<dbReference type="Proteomes" id="UP001553843">
    <property type="component" value="Unassembled WGS sequence"/>
</dbReference>
<dbReference type="RefSeq" id="WP_359777082.1">
    <property type="nucleotide sequence ID" value="NZ_JBEYRR010000003.1"/>
</dbReference>
<dbReference type="InterPro" id="IPR036513">
    <property type="entry name" value="STAS_dom_sf"/>
</dbReference>
<dbReference type="SUPFAM" id="SSF52091">
    <property type="entry name" value="SpoIIaa-like"/>
    <property type="match status" value="1"/>
</dbReference>
<protein>
    <submittedName>
        <fullName evidence="3">MEDS domain-containing protein</fullName>
    </submittedName>
</protein>
<proteinExistence type="predicted"/>
<accession>A0ABV3LLY6</accession>
<keyword evidence="4" id="KW-1185">Reference proteome</keyword>
<sequence>MPTVAAPSEREPAAGRHSSVVFADDREWAHHLCAFVRDGLERGEEVRYVADTTEPGRVLATLADAGIDAEGAAARGQLSVSTAAGTYLAGARFDPDAAIEGWHAAVESSSARGHRGLRVIGEMAWGARDIIGADRLLEYELRLHHEVFEPLPLTGWCFYDRRLLPEEYVNVLAGAHPAHRGDPVDGAALQVAPLTDRPGLLMAGSAGYDMRAVVTAAAAALKDTPAERVELNLSALRHLDAASLATLAGAAADRPAGGALRVRHAPPSLRRLLDLFPEFGSALEVVDR</sequence>
<evidence type="ECO:0000259" key="2">
    <source>
        <dbReference type="Pfam" id="PF14417"/>
    </source>
</evidence>
<comment type="caution">
    <text evidence="3">The sequence shown here is derived from an EMBL/GenBank/DDBJ whole genome shotgun (WGS) entry which is preliminary data.</text>
</comment>
<name>A0ABV3LLY6_9ACTN</name>
<evidence type="ECO:0000259" key="1">
    <source>
        <dbReference type="Pfam" id="PF13466"/>
    </source>
</evidence>
<dbReference type="Pfam" id="PF13466">
    <property type="entry name" value="STAS_2"/>
    <property type="match status" value="1"/>
</dbReference>
<dbReference type="EMBL" id="JBEYRS010000001">
    <property type="protein sequence ID" value="MEW2360466.1"/>
    <property type="molecule type" value="Genomic_DNA"/>
</dbReference>
<dbReference type="Gene3D" id="3.30.750.24">
    <property type="entry name" value="STAS domain"/>
    <property type="match status" value="1"/>
</dbReference>
<dbReference type="InterPro" id="IPR025847">
    <property type="entry name" value="MEDS_domain"/>
</dbReference>
<dbReference type="InterPro" id="IPR058548">
    <property type="entry name" value="MlaB-like_STAS"/>
</dbReference>
<evidence type="ECO:0000313" key="4">
    <source>
        <dbReference type="Proteomes" id="UP001553843"/>
    </source>
</evidence>
<dbReference type="Pfam" id="PF14417">
    <property type="entry name" value="MEDS"/>
    <property type="match status" value="1"/>
</dbReference>
<feature type="domain" description="MlaB-like STAS" evidence="1">
    <location>
        <begin position="213"/>
        <end position="275"/>
    </location>
</feature>
<organism evidence="3 4">
    <name type="scientific">Streptomyces huasconensis</name>
    <dbReference type="NCBI Taxonomy" id="1854574"/>
    <lineage>
        <taxon>Bacteria</taxon>
        <taxon>Bacillati</taxon>
        <taxon>Actinomycetota</taxon>
        <taxon>Actinomycetes</taxon>
        <taxon>Kitasatosporales</taxon>
        <taxon>Streptomycetaceae</taxon>
        <taxon>Streptomyces</taxon>
    </lineage>
</organism>
<feature type="domain" description="MEDS" evidence="2">
    <location>
        <begin position="16"/>
        <end position="177"/>
    </location>
</feature>
<evidence type="ECO:0000313" key="3">
    <source>
        <dbReference type="EMBL" id="MEW2360466.1"/>
    </source>
</evidence>